<dbReference type="Proteomes" id="UP001208570">
    <property type="component" value="Unassembled WGS sequence"/>
</dbReference>
<gene>
    <name evidence="3" type="ORF">LSH36_494g02002</name>
</gene>
<evidence type="ECO:0000256" key="1">
    <source>
        <dbReference type="SAM" id="MobiDB-lite"/>
    </source>
</evidence>
<keyword evidence="2" id="KW-1133">Transmembrane helix</keyword>
<name>A0AAD9MWY4_9ANNE</name>
<accession>A0AAD9MWY4</accession>
<evidence type="ECO:0000313" key="4">
    <source>
        <dbReference type="Proteomes" id="UP001208570"/>
    </source>
</evidence>
<comment type="caution">
    <text evidence="3">The sequence shown here is derived from an EMBL/GenBank/DDBJ whole genome shotgun (WGS) entry which is preliminary data.</text>
</comment>
<keyword evidence="4" id="KW-1185">Reference proteome</keyword>
<proteinExistence type="predicted"/>
<feature type="transmembrane region" description="Helical" evidence="2">
    <location>
        <begin position="41"/>
        <end position="62"/>
    </location>
</feature>
<dbReference type="AlphaFoldDB" id="A0AAD9MWY4"/>
<sequence>MYDNIYHQRYILSAFTFIVTQPWIAEGGRYSISTPTELAKLVVPLVIVGVIFIVMLILLAIFQYQKHRAICTCLCCREFCNKHTRMRTPSGDTHCACITKNMAKPGTMCEACKKWKNATSGLLTRSDSQDISSDGMSSPEVRICRCTLNNGCGSVLCKMNDQNVRNMMTLHETQLGDKKSAGKYISTEQFLQTGVLSDECNCPCTIGKPLELPTDGSLNYAFNEKCGNIDKKAEASPDEVGQNYYSHSTETDVHTSNKVRPPGGQDGSCHCRNGKCLDSD</sequence>
<evidence type="ECO:0000313" key="3">
    <source>
        <dbReference type="EMBL" id="KAK2148495.1"/>
    </source>
</evidence>
<protein>
    <submittedName>
        <fullName evidence="3">Uncharacterized protein</fullName>
    </submittedName>
</protein>
<reference evidence="3" key="1">
    <citation type="journal article" date="2023" name="Mol. Biol. Evol.">
        <title>Third-Generation Sequencing Reveals the Adaptive Role of the Epigenome in Three Deep-Sea Polychaetes.</title>
        <authorList>
            <person name="Perez M."/>
            <person name="Aroh O."/>
            <person name="Sun Y."/>
            <person name="Lan Y."/>
            <person name="Juniper S.K."/>
            <person name="Young C.R."/>
            <person name="Angers B."/>
            <person name="Qian P.Y."/>
        </authorList>
    </citation>
    <scope>NUCLEOTIDE SEQUENCE</scope>
    <source>
        <strain evidence="3">P08H-3</strain>
    </source>
</reference>
<feature type="region of interest" description="Disordered" evidence="1">
    <location>
        <begin position="237"/>
        <end position="268"/>
    </location>
</feature>
<keyword evidence="2" id="KW-0472">Membrane</keyword>
<organism evidence="3 4">
    <name type="scientific">Paralvinella palmiformis</name>
    <dbReference type="NCBI Taxonomy" id="53620"/>
    <lineage>
        <taxon>Eukaryota</taxon>
        <taxon>Metazoa</taxon>
        <taxon>Spiralia</taxon>
        <taxon>Lophotrochozoa</taxon>
        <taxon>Annelida</taxon>
        <taxon>Polychaeta</taxon>
        <taxon>Sedentaria</taxon>
        <taxon>Canalipalpata</taxon>
        <taxon>Terebellida</taxon>
        <taxon>Terebelliformia</taxon>
        <taxon>Alvinellidae</taxon>
        <taxon>Paralvinella</taxon>
    </lineage>
</organism>
<evidence type="ECO:0000256" key="2">
    <source>
        <dbReference type="SAM" id="Phobius"/>
    </source>
</evidence>
<dbReference type="EMBL" id="JAODUP010000494">
    <property type="protein sequence ID" value="KAK2148495.1"/>
    <property type="molecule type" value="Genomic_DNA"/>
</dbReference>
<keyword evidence="2" id="KW-0812">Transmembrane</keyword>